<gene>
    <name evidence="7" type="ORF">LSTR_LSTR002912</name>
</gene>
<evidence type="ECO:0000256" key="2">
    <source>
        <dbReference type="ARBA" id="ARBA00023015"/>
    </source>
</evidence>
<evidence type="ECO:0000256" key="3">
    <source>
        <dbReference type="ARBA" id="ARBA00023125"/>
    </source>
</evidence>
<proteinExistence type="predicted"/>
<dbReference type="Gene3D" id="4.10.280.10">
    <property type="entry name" value="Helix-loop-helix DNA-binding domain"/>
    <property type="match status" value="1"/>
</dbReference>
<keyword evidence="5" id="KW-0539">Nucleus</keyword>
<dbReference type="AlphaFoldDB" id="A0A482XM15"/>
<dbReference type="InterPro" id="IPR011598">
    <property type="entry name" value="bHLH_dom"/>
</dbReference>
<dbReference type="GO" id="GO:0005634">
    <property type="term" value="C:nucleus"/>
    <property type="evidence" value="ECO:0007669"/>
    <property type="project" value="TreeGrafter"/>
</dbReference>
<accession>A0A482XM15</accession>
<evidence type="ECO:0000313" key="8">
    <source>
        <dbReference type="Proteomes" id="UP000291343"/>
    </source>
</evidence>
<dbReference type="PANTHER" id="PTHR20937">
    <property type="entry name" value="IP14615P"/>
    <property type="match status" value="1"/>
</dbReference>
<dbReference type="InParanoid" id="A0A482XM15"/>
<feature type="domain" description="BHLH" evidence="6">
    <location>
        <begin position="108"/>
        <end position="161"/>
    </location>
</feature>
<dbReference type="CDD" id="cd11390">
    <property type="entry name" value="bHLH_TS"/>
    <property type="match status" value="1"/>
</dbReference>
<evidence type="ECO:0000256" key="5">
    <source>
        <dbReference type="ARBA" id="ARBA00023242"/>
    </source>
</evidence>
<dbReference type="InterPro" id="IPR036638">
    <property type="entry name" value="HLH_DNA-bd_sf"/>
</dbReference>
<dbReference type="EMBL" id="QKKF02005868">
    <property type="protein sequence ID" value="RZF46580.1"/>
    <property type="molecule type" value="Genomic_DNA"/>
</dbReference>
<dbReference type="Pfam" id="PF00010">
    <property type="entry name" value="HLH"/>
    <property type="match status" value="1"/>
</dbReference>
<dbReference type="FunFam" id="4.10.280.10:FF:000090">
    <property type="entry name" value="Salivary gland-expressed bHLH"/>
    <property type="match status" value="1"/>
</dbReference>
<organism evidence="7 8">
    <name type="scientific">Laodelphax striatellus</name>
    <name type="common">Small brown planthopper</name>
    <name type="synonym">Delphax striatella</name>
    <dbReference type="NCBI Taxonomy" id="195883"/>
    <lineage>
        <taxon>Eukaryota</taxon>
        <taxon>Metazoa</taxon>
        <taxon>Ecdysozoa</taxon>
        <taxon>Arthropoda</taxon>
        <taxon>Hexapoda</taxon>
        <taxon>Insecta</taxon>
        <taxon>Pterygota</taxon>
        <taxon>Neoptera</taxon>
        <taxon>Paraneoptera</taxon>
        <taxon>Hemiptera</taxon>
        <taxon>Auchenorrhyncha</taxon>
        <taxon>Fulgoroidea</taxon>
        <taxon>Delphacidae</taxon>
        <taxon>Criomorphinae</taxon>
        <taxon>Laodelphax</taxon>
    </lineage>
</organism>
<reference evidence="7 8" key="1">
    <citation type="journal article" date="2017" name="Gigascience">
        <title>Genome sequence of the small brown planthopper, Laodelphax striatellus.</title>
        <authorList>
            <person name="Zhu J."/>
            <person name="Jiang F."/>
            <person name="Wang X."/>
            <person name="Yang P."/>
            <person name="Bao Y."/>
            <person name="Zhao W."/>
            <person name="Wang W."/>
            <person name="Lu H."/>
            <person name="Wang Q."/>
            <person name="Cui N."/>
            <person name="Li J."/>
            <person name="Chen X."/>
            <person name="Luo L."/>
            <person name="Yu J."/>
            <person name="Kang L."/>
            <person name="Cui F."/>
        </authorList>
    </citation>
    <scope>NUCLEOTIDE SEQUENCE [LARGE SCALE GENOMIC DNA]</scope>
    <source>
        <strain evidence="7">Lst14</strain>
    </source>
</reference>
<evidence type="ECO:0000313" key="7">
    <source>
        <dbReference type="EMBL" id="RZF46580.1"/>
    </source>
</evidence>
<dbReference type="PROSITE" id="PS50888">
    <property type="entry name" value="BHLH"/>
    <property type="match status" value="1"/>
</dbReference>
<keyword evidence="2" id="KW-0805">Transcription regulation</keyword>
<keyword evidence="3" id="KW-0238">DNA-binding</keyword>
<sequence>MSYIKEELDSSNVNTESIVPAEKGEILVDCNAQLSTTTADDSGRQTEPICLTTLEPPLYMSSTSAVTDVSYTDCQPPIVVNQGVLPCTPARKTTRGQWRMRLSQSDKDYKKTACDRERTRMRDMNIAFDSLREKLPLCKPPGKKLSKIESLRMAIRYIHHLQALLEFGNEYDDRYLPCPHSSPDCRDRDDSNSLSTPPPQWPSAAAVYYYPTAAMSSSIAIPPAASIPPFTNYTFPYSTYHSPAYDQLN</sequence>
<keyword evidence="4" id="KW-0804">Transcription</keyword>
<dbReference type="GO" id="GO:0046983">
    <property type="term" value="F:protein dimerization activity"/>
    <property type="evidence" value="ECO:0007669"/>
    <property type="project" value="InterPro"/>
</dbReference>
<comment type="caution">
    <text evidence="7">The sequence shown here is derived from an EMBL/GenBank/DDBJ whole genome shotgun (WGS) entry which is preliminary data.</text>
</comment>
<evidence type="ECO:0000259" key="6">
    <source>
        <dbReference type="PROSITE" id="PS50888"/>
    </source>
</evidence>
<dbReference type="SUPFAM" id="SSF47459">
    <property type="entry name" value="HLH, helix-loop-helix DNA-binding domain"/>
    <property type="match status" value="1"/>
</dbReference>
<protein>
    <recommendedName>
        <fullName evidence="6">BHLH domain-containing protein</fullName>
    </recommendedName>
</protein>
<dbReference type="SMART" id="SM00353">
    <property type="entry name" value="HLH"/>
    <property type="match status" value="1"/>
</dbReference>
<dbReference type="GO" id="GO:0000978">
    <property type="term" value="F:RNA polymerase II cis-regulatory region sequence-specific DNA binding"/>
    <property type="evidence" value="ECO:0007669"/>
    <property type="project" value="TreeGrafter"/>
</dbReference>
<evidence type="ECO:0000256" key="4">
    <source>
        <dbReference type="ARBA" id="ARBA00023163"/>
    </source>
</evidence>
<name>A0A482XM15_LAOST</name>
<keyword evidence="8" id="KW-1185">Reference proteome</keyword>
<dbReference type="SMR" id="A0A482XM15"/>
<dbReference type="GO" id="GO:0000981">
    <property type="term" value="F:DNA-binding transcription factor activity, RNA polymerase II-specific"/>
    <property type="evidence" value="ECO:0007669"/>
    <property type="project" value="TreeGrafter"/>
</dbReference>
<dbReference type="PANTHER" id="PTHR20937:SF3">
    <property type="entry name" value="IP14615P"/>
    <property type="match status" value="1"/>
</dbReference>
<evidence type="ECO:0000256" key="1">
    <source>
        <dbReference type="ARBA" id="ARBA00022473"/>
    </source>
</evidence>
<dbReference type="OrthoDB" id="9946827at2759"/>
<keyword evidence="1" id="KW-0217">Developmental protein</keyword>
<dbReference type="GO" id="GO:0001707">
    <property type="term" value="P:mesoderm formation"/>
    <property type="evidence" value="ECO:0007669"/>
    <property type="project" value="TreeGrafter"/>
</dbReference>
<dbReference type="Proteomes" id="UP000291343">
    <property type="component" value="Unassembled WGS sequence"/>
</dbReference>
<dbReference type="InterPro" id="IPR040259">
    <property type="entry name" value="Mesogenin/MesP"/>
</dbReference>